<dbReference type="AlphaFoldDB" id="A0A0C1HUR9"/>
<reference evidence="1 2" key="1">
    <citation type="submission" date="2014-12" db="EMBL/GenBank/DDBJ databases">
        <title>Partial genome sequence of Streptococcus constellatus KCOM 1650 (= ChDC B144).</title>
        <authorList>
            <person name="Kook J.-K."/>
            <person name="Park S.-N."/>
            <person name="Lim Y.K."/>
            <person name="Jo E."/>
        </authorList>
    </citation>
    <scope>NUCLEOTIDE SEQUENCE [LARGE SCALE GENOMIC DNA]</scope>
    <source>
        <strain evidence="1 2">KCOM 1650</strain>
    </source>
</reference>
<dbReference type="Gene3D" id="3.40.91.70">
    <property type="entry name" value="Type II restriction endonuclease, HindIII"/>
    <property type="match status" value="1"/>
</dbReference>
<keyword evidence="1" id="KW-0540">Nuclease</keyword>
<dbReference type="InterPro" id="IPR019043">
    <property type="entry name" value="Restrct_endonuc_II_HindIII"/>
</dbReference>
<dbReference type="Gene3D" id="6.10.250.1510">
    <property type="match status" value="1"/>
</dbReference>
<protein>
    <submittedName>
        <fullName evidence="1">Restriction endonuclease HindIII</fullName>
    </submittedName>
</protein>
<dbReference type="InterPro" id="IPR038373">
    <property type="entry name" value="Restrct_endonuc_II_HindIII_sf"/>
</dbReference>
<evidence type="ECO:0000313" key="2">
    <source>
        <dbReference type="Proteomes" id="UP000031339"/>
    </source>
</evidence>
<gene>
    <name evidence="1" type="ORF">RN79_06520</name>
</gene>
<comment type="caution">
    <text evidence="1">The sequence shown here is derived from an EMBL/GenBank/DDBJ whole genome shotgun (WGS) entry which is preliminary data.</text>
</comment>
<organism evidence="1 2">
    <name type="scientific">Streptococcus constellatus</name>
    <dbReference type="NCBI Taxonomy" id="76860"/>
    <lineage>
        <taxon>Bacteria</taxon>
        <taxon>Bacillati</taxon>
        <taxon>Bacillota</taxon>
        <taxon>Bacilli</taxon>
        <taxon>Lactobacillales</taxon>
        <taxon>Streptococcaceae</taxon>
        <taxon>Streptococcus</taxon>
        <taxon>Streptococcus anginosus group</taxon>
    </lineage>
</organism>
<sequence>MSKTQKKSATNNLLKLIKELSESEIDFKSAGELIEKFVNGQDKDGIIELVRFIGILPEAIKASSSQEKLFSKAGDIILAKSFRLLNLNAKPLEQRGNAGDVLALSIEFNYGIIADAKSFRLSRTAKNQKDFKVKALSEWREDKDYAVLVAPFFQYPSDTSQIYKQSLDENVLLFSWEHLSIMLQLNLSETSSLSLEQLWNFPLKHRKRTTVENANKNFMSDFNLYFMDLFKLEKEQLQELLQIEISKIKERSISEIDYWENQIERIKSFSREEAIEELLKEINISAKLKTIDKFVKGLSNEDRLFLQ</sequence>
<dbReference type="OrthoDB" id="977705at2"/>
<name>A0A0C1HUR9_STRCV</name>
<dbReference type="EMBL" id="JWIY01000002">
    <property type="protein sequence ID" value="KIC77848.1"/>
    <property type="molecule type" value="Genomic_DNA"/>
</dbReference>
<evidence type="ECO:0000313" key="1">
    <source>
        <dbReference type="EMBL" id="KIC77848.1"/>
    </source>
</evidence>
<dbReference type="Proteomes" id="UP000031339">
    <property type="component" value="Unassembled WGS sequence"/>
</dbReference>
<dbReference type="RefSeq" id="WP_039677475.1">
    <property type="nucleotide sequence ID" value="NZ_JWIY01000002.1"/>
</dbReference>
<dbReference type="CDD" id="cd22330">
    <property type="entry name" value="HindIII-like"/>
    <property type="match status" value="1"/>
</dbReference>
<keyword evidence="1" id="KW-0378">Hydrolase</keyword>
<proteinExistence type="predicted"/>
<dbReference type="GO" id="GO:0004519">
    <property type="term" value="F:endonuclease activity"/>
    <property type="evidence" value="ECO:0007669"/>
    <property type="project" value="UniProtKB-KW"/>
</dbReference>
<accession>A0A0C1HUR9</accession>
<keyword evidence="1" id="KW-0255">Endonuclease</keyword>
<dbReference type="Pfam" id="PF09518">
    <property type="entry name" value="RE_HindIII"/>
    <property type="match status" value="1"/>
</dbReference>